<name>L1J722_GUITC</name>
<dbReference type="RefSeq" id="XP_005831286.1">
    <property type="nucleotide sequence ID" value="XM_005831229.1"/>
</dbReference>
<dbReference type="OrthoDB" id="6108017at2759"/>
<dbReference type="STRING" id="905079.L1J722"/>
<evidence type="ECO:0000256" key="6">
    <source>
        <dbReference type="ARBA" id="ARBA00023203"/>
    </source>
</evidence>
<evidence type="ECO:0000313" key="12">
    <source>
        <dbReference type="Proteomes" id="UP000011087"/>
    </source>
</evidence>
<keyword evidence="3 7" id="KW-0067">ATP-binding</keyword>
<dbReference type="AlphaFoldDB" id="L1J722"/>
<dbReference type="HOGENOM" id="CLU_000192_7_5_1"/>
<dbReference type="Gene3D" id="1.20.120.720">
    <property type="entry name" value="Myosin VI head, motor domain, U50 subdomain"/>
    <property type="match status" value="1"/>
</dbReference>
<evidence type="ECO:0000256" key="8">
    <source>
        <dbReference type="SAM" id="MobiDB-lite"/>
    </source>
</evidence>
<dbReference type="PANTHER" id="PTHR13140:SF706">
    <property type="entry name" value="DILUTE CLASS UNCONVENTIONAL MYOSIN, ISOFORM C"/>
    <property type="match status" value="1"/>
</dbReference>
<dbReference type="EnsemblProtists" id="EKX44306">
    <property type="protein sequence ID" value="EKX44306"/>
    <property type="gene ID" value="GUITHDRAFT_72379"/>
</dbReference>
<dbReference type="Gene3D" id="3.40.850.10">
    <property type="entry name" value="Kinesin motor domain"/>
    <property type="match status" value="1"/>
</dbReference>
<dbReference type="InterPro" id="IPR036961">
    <property type="entry name" value="Kinesin_motor_dom_sf"/>
</dbReference>
<dbReference type="OMA" id="AVHIQAX"/>
<keyword evidence="6 7" id="KW-0009">Actin-binding</keyword>
<dbReference type="GeneID" id="17300910"/>
<dbReference type="GO" id="GO:0000146">
    <property type="term" value="F:microfilament motor activity"/>
    <property type="evidence" value="ECO:0007669"/>
    <property type="project" value="TreeGrafter"/>
</dbReference>
<reference evidence="12" key="2">
    <citation type="submission" date="2012-11" db="EMBL/GenBank/DDBJ databases">
        <authorList>
            <person name="Kuo A."/>
            <person name="Curtis B.A."/>
            <person name="Tanifuji G."/>
            <person name="Burki F."/>
            <person name="Gruber A."/>
            <person name="Irimia M."/>
            <person name="Maruyama S."/>
            <person name="Arias M.C."/>
            <person name="Ball S.G."/>
            <person name="Gile G.H."/>
            <person name="Hirakawa Y."/>
            <person name="Hopkins J.F."/>
            <person name="Rensing S.A."/>
            <person name="Schmutz J."/>
            <person name="Symeonidi A."/>
            <person name="Elias M."/>
            <person name="Eveleigh R.J."/>
            <person name="Herman E.K."/>
            <person name="Klute M.J."/>
            <person name="Nakayama T."/>
            <person name="Obornik M."/>
            <person name="Reyes-Prieto A."/>
            <person name="Armbrust E.V."/>
            <person name="Aves S.J."/>
            <person name="Beiko R.G."/>
            <person name="Coutinho P."/>
            <person name="Dacks J.B."/>
            <person name="Durnford D.G."/>
            <person name="Fast N.M."/>
            <person name="Green B.R."/>
            <person name="Grisdale C."/>
            <person name="Hempe F."/>
            <person name="Henrissat B."/>
            <person name="Hoppner M.P."/>
            <person name="Ishida K.-I."/>
            <person name="Kim E."/>
            <person name="Koreny L."/>
            <person name="Kroth P.G."/>
            <person name="Liu Y."/>
            <person name="Malik S.-B."/>
            <person name="Maier U.G."/>
            <person name="McRose D."/>
            <person name="Mock T."/>
            <person name="Neilson J.A."/>
            <person name="Onodera N.T."/>
            <person name="Poole A.M."/>
            <person name="Pritham E.J."/>
            <person name="Richards T.A."/>
            <person name="Rocap G."/>
            <person name="Roy S.W."/>
            <person name="Sarai C."/>
            <person name="Schaack S."/>
            <person name="Shirato S."/>
            <person name="Slamovits C.H."/>
            <person name="Spencer D.F."/>
            <person name="Suzuki S."/>
            <person name="Worden A.Z."/>
            <person name="Zauner S."/>
            <person name="Barry K."/>
            <person name="Bell C."/>
            <person name="Bharti A.K."/>
            <person name="Crow J.A."/>
            <person name="Grimwood J."/>
            <person name="Kramer R."/>
            <person name="Lindquist E."/>
            <person name="Lucas S."/>
            <person name="Salamov A."/>
            <person name="McFadden G.I."/>
            <person name="Lane C.E."/>
            <person name="Keeling P.J."/>
            <person name="Gray M.W."/>
            <person name="Grigoriev I.V."/>
            <person name="Archibald J.M."/>
        </authorList>
    </citation>
    <scope>NUCLEOTIDE SEQUENCE</scope>
    <source>
        <strain evidence="12">CCMP2712</strain>
    </source>
</reference>
<keyword evidence="4 7" id="KW-0518">Myosin</keyword>
<dbReference type="PROSITE" id="PS51456">
    <property type="entry name" value="MYOSIN_MOTOR"/>
    <property type="match status" value="1"/>
</dbReference>
<dbReference type="EMBL" id="JH993005">
    <property type="protein sequence ID" value="EKX44306.1"/>
    <property type="molecule type" value="Genomic_DNA"/>
</dbReference>
<organism evidence="10">
    <name type="scientific">Guillardia theta (strain CCMP2712)</name>
    <name type="common">Cryptophyte</name>
    <dbReference type="NCBI Taxonomy" id="905079"/>
    <lineage>
        <taxon>Eukaryota</taxon>
        <taxon>Cryptophyceae</taxon>
        <taxon>Pyrenomonadales</taxon>
        <taxon>Geminigeraceae</taxon>
        <taxon>Guillardia</taxon>
    </lineage>
</organism>
<evidence type="ECO:0000256" key="5">
    <source>
        <dbReference type="ARBA" id="ARBA00023175"/>
    </source>
</evidence>
<dbReference type="GO" id="GO:0007015">
    <property type="term" value="P:actin filament organization"/>
    <property type="evidence" value="ECO:0007669"/>
    <property type="project" value="TreeGrafter"/>
</dbReference>
<reference evidence="11" key="3">
    <citation type="submission" date="2016-03" db="UniProtKB">
        <authorList>
            <consortium name="EnsemblProtists"/>
        </authorList>
    </citation>
    <scope>IDENTIFICATION</scope>
</reference>
<dbReference type="Gene3D" id="1.20.58.530">
    <property type="match status" value="1"/>
</dbReference>
<dbReference type="GO" id="GO:0051015">
    <property type="term" value="F:actin filament binding"/>
    <property type="evidence" value="ECO:0007669"/>
    <property type="project" value="TreeGrafter"/>
</dbReference>
<evidence type="ECO:0000313" key="11">
    <source>
        <dbReference type="EnsemblProtists" id="EKX44306"/>
    </source>
</evidence>
<dbReference type="GO" id="GO:0016459">
    <property type="term" value="C:myosin complex"/>
    <property type="evidence" value="ECO:0007669"/>
    <property type="project" value="UniProtKB-KW"/>
</dbReference>
<keyword evidence="5 7" id="KW-0505">Motor protein</keyword>
<protein>
    <recommendedName>
        <fullName evidence="9">Myosin motor domain-containing protein</fullName>
    </recommendedName>
</protein>
<dbReference type="eggNOG" id="KOG0160">
    <property type="taxonomic scope" value="Eukaryota"/>
</dbReference>
<dbReference type="Gene3D" id="1.10.10.820">
    <property type="match status" value="1"/>
</dbReference>
<comment type="similarity">
    <text evidence="7">Belongs to the TRAFAC class myosin-kinesin ATPase superfamily. Myosin family.</text>
</comment>
<dbReference type="Pfam" id="PF00063">
    <property type="entry name" value="Myosin_head"/>
    <property type="match status" value="1"/>
</dbReference>
<dbReference type="Proteomes" id="UP000011087">
    <property type="component" value="Unassembled WGS sequence"/>
</dbReference>
<evidence type="ECO:0000256" key="7">
    <source>
        <dbReference type="PROSITE-ProRule" id="PRU00782"/>
    </source>
</evidence>
<dbReference type="GO" id="GO:0005524">
    <property type="term" value="F:ATP binding"/>
    <property type="evidence" value="ECO:0007669"/>
    <property type="project" value="UniProtKB-UniRule"/>
</dbReference>
<dbReference type="PRINTS" id="PR00193">
    <property type="entry name" value="MYOSINHEAVY"/>
</dbReference>
<reference evidence="10 12" key="1">
    <citation type="journal article" date="2012" name="Nature">
        <title>Algal genomes reveal evolutionary mosaicism and the fate of nucleomorphs.</title>
        <authorList>
            <consortium name="DOE Joint Genome Institute"/>
            <person name="Curtis B.A."/>
            <person name="Tanifuji G."/>
            <person name="Burki F."/>
            <person name="Gruber A."/>
            <person name="Irimia M."/>
            <person name="Maruyama S."/>
            <person name="Arias M.C."/>
            <person name="Ball S.G."/>
            <person name="Gile G.H."/>
            <person name="Hirakawa Y."/>
            <person name="Hopkins J.F."/>
            <person name="Kuo A."/>
            <person name="Rensing S.A."/>
            <person name="Schmutz J."/>
            <person name="Symeonidi A."/>
            <person name="Elias M."/>
            <person name="Eveleigh R.J."/>
            <person name="Herman E.K."/>
            <person name="Klute M.J."/>
            <person name="Nakayama T."/>
            <person name="Obornik M."/>
            <person name="Reyes-Prieto A."/>
            <person name="Armbrust E.V."/>
            <person name="Aves S.J."/>
            <person name="Beiko R.G."/>
            <person name="Coutinho P."/>
            <person name="Dacks J.B."/>
            <person name="Durnford D.G."/>
            <person name="Fast N.M."/>
            <person name="Green B.R."/>
            <person name="Grisdale C.J."/>
            <person name="Hempel F."/>
            <person name="Henrissat B."/>
            <person name="Hoppner M.P."/>
            <person name="Ishida K."/>
            <person name="Kim E."/>
            <person name="Koreny L."/>
            <person name="Kroth P.G."/>
            <person name="Liu Y."/>
            <person name="Malik S.B."/>
            <person name="Maier U.G."/>
            <person name="McRose D."/>
            <person name="Mock T."/>
            <person name="Neilson J.A."/>
            <person name="Onodera N.T."/>
            <person name="Poole A.M."/>
            <person name="Pritham E.J."/>
            <person name="Richards T.A."/>
            <person name="Rocap G."/>
            <person name="Roy S.W."/>
            <person name="Sarai C."/>
            <person name="Schaack S."/>
            <person name="Shirato S."/>
            <person name="Slamovits C.H."/>
            <person name="Spencer D.F."/>
            <person name="Suzuki S."/>
            <person name="Worden A.Z."/>
            <person name="Zauner S."/>
            <person name="Barry K."/>
            <person name="Bell C."/>
            <person name="Bharti A.K."/>
            <person name="Crow J.A."/>
            <person name="Grimwood J."/>
            <person name="Kramer R."/>
            <person name="Lindquist E."/>
            <person name="Lucas S."/>
            <person name="Salamov A."/>
            <person name="McFadden G.I."/>
            <person name="Lane C.E."/>
            <person name="Keeling P.J."/>
            <person name="Gray M.W."/>
            <person name="Grigoriev I.V."/>
            <person name="Archibald J.M."/>
        </authorList>
    </citation>
    <scope>NUCLEOTIDE SEQUENCE</scope>
    <source>
        <strain evidence="10 12">CCMP2712</strain>
    </source>
</reference>
<accession>L1J722</accession>
<keyword evidence="2 7" id="KW-0547">Nucleotide-binding</keyword>
<dbReference type="InterPro" id="IPR001609">
    <property type="entry name" value="Myosin_head_motor_dom-like"/>
</dbReference>
<feature type="non-terminal residue" evidence="10">
    <location>
        <position position="680"/>
    </location>
</feature>
<evidence type="ECO:0000256" key="2">
    <source>
        <dbReference type="ARBA" id="ARBA00022741"/>
    </source>
</evidence>
<dbReference type="SUPFAM" id="SSF52540">
    <property type="entry name" value="P-loop containing nucleoside triphosphate hydrolases"/>
    <property type="match status" value="1"/>
</dbReference>
<evidence type="ECO:0000256" key="1">
    <source>
        <dbReference type="ARBA" id="ARBA00004229"/>
    </source>
</evidence>
<gene>
    <name evidence="10" type="ORF">GUITHDRAFT_72379</name>
</gene>
<feature type="binding site" evidence="7">
    <location>
        <begin position="148"/>
        <end position="155"/>
    </location>
    <ligand>
        <name>ATP</name>
        <dbReference type="ChEBI" id="CHEBI:30616"/>
    </ligand>
</feature>
<keyword evidence="12" id="KW-1185">Reference proteome</keyword>
<proteinExistence type="inferred from homology"/>
<dbReference type="SMART" id="SM00242">
    <property type="entry name" value="MYSc"/>
    <property type="match status" value="1"/>
</dbReference>
<dbReference type="GO" id="GO:0009507">
    <property type="term" value="C:chloroplast"/>
    <property type="evidence" value="ECO:0007669"/>
    <property type="project" value="UniProtKB-SubCell"/>
</dbReference>
<evidence type="ECO:0000313" key="10">
    <source>
        <dbReference type="EMBL" id="EKX44306.1"/>
    </source>
</evidence>
<comment type="subcellular location">
    <subcellularLocation>
        <location evidence="1">Plastid</location>
        <location evidence="1">Chloroplast</location>
    </subcellularLocation>
</comment>
<sequence length="680" mass="75457">MSSLRSSVWVASTDGRWLEATLVNTSEDKFTVRFKDGEKVYSKDKHNFYLKNPPEVEGADDFLTLPNLDEPNILHSLRVRYGRGHVYSYTGKILIAVNPWKRVNIYSPDVMQKYVRGQTESPHIFAVAVNAYRSMLNDLNSQCVLISGESGSGKTESTKYVLSVLTVIGVSSQGNNNQRPTVADQIMLGNPVLESFGNAKTLRNHNSSRFGKWIEVVFDGSVIAGAGIKTYLLEKSRVVDQIEGERNYHIFYECCAAVASGVTCLKDLGLDAAHSFACTRTCTEVESRDDLAEFKETKAAMDKMGFKDSDQRSIFAAIAAIMHLSNVEFGEEIDWDGNSVATLDVKHPSIVQAAKLLKVTSFLFLSGSLDLREGLCTRIITTGRESMRKPETKSNATLCLQALCKALYEYASSVGEVQFMVAVLDIFGFESFAKNRFEQLCINHANEKLQLHFNGYSFLQERKLMESEGLEISKSDFKDNSACIALLEESWGFQATLDDVCKMPKGDDLVLLDRLSSEKSLKESAYLVIPKKKDGTFIIRHYAGDVKYTADGFCERNKDLLPGSAIELMKSSKDELFSSIFDKIAKEQEGGDGAKGRGGGGKGKQSKSVSAKFKNDLSELMGSINASGPHFVRCVNPNSSKLAEVFEEEKAVEQLRFGGVIEAVRMARESFPSRFTHEEF</sequence>
<dbReference type="PaxDb" id="55529-EKX44306"/>
<feature type="region of interest" description="Actin-binding" evidence="7">
    <location>
        <begin position="617"/>
        <end position="639"/>
    </location>
</feature>
<dbReference type="InterPro" id="IPR027417">
    <property type="entry name" value="P-loop_NTPase"/>
</dbReference>
<feature type="domain" description="Myosin motor" evidence="9">
    <location>
        <begin position="57"/>
        <end position="680"/>
    </location>
</feature>
<dbReference type="KEGG" id="gtt:GUITHDRAFT_72379"/>
<evidence type="ECO:0000256" key="3">
    <source>
        <dbReference type="ARBA" id="ARBA00022840"/>
    </source>
</evidence>
<feature type="region of interest" description="Disordered" evidence="8">
    <location>
        <begin position="588"/>
        <end position="608"/>
    </location>
</feature>
<dbReference type="GO" id="GO:0016020">
    <property type="term" value="C:membrane"/>
    <property type="evidence" value="ECO:0007669"/>
    <property type="project" value="TreeGrafter"/>
</dbReference>
<evidence type="ECO:0000256" key="4">
    <source>
        <dbReference type="ARBA" id="ARBA00023123"/>
    </source>
</evidence>
<evidence type="ECO:0000259" key="9">
    <source>
        <dbReference type="PROSITE" id="PS51456"/>
    </source>
</evidence>
<dbReference type="PANTHER" id="PTHR13140">
    <property type="entry name" value="MYOSIN"/>
    <property type="match status" value="1"/>
</dbReference>
<dbReference type="CDD" id="cd00124">
    <property type="entry name" value="MYSc"/>
    <property type="match status" value="1"/>
</dbReference>